<name>A0A0A9H384_ARUDO</name>
<evidence type="ECO:0000313" key="1">
    <source>
        <dbReference type="EMBL" id="JAE31217.1"/>
    </source>
</evidence>
<dbReference type="AlphaFoldDB" id="A0A0A9H384"/>
<protein>
    <submittedName>
        <fullName evidence="1">Uncharacterized protein</fullName>
    </submittedName>
</protein>
<dbReference type="EMBL" id="GBRH01166679">
    <property type="protein sequence ID" value="JAE31217.1"/>
    <property type="molecule type" value="Transcribed_RNA"/>
</dbReference>
<proteinExistence type="predicted"/>
<reference evidence="1" key="1">
    <citation type="submission" date="2014-09" db="EMBL/GenBank/DDBJ databases">
        <authorList>
            <person name="Magalhaes I.L.F."/>
            <person name="Oliveira U."/>
            <person name="Santos F.R."/>
            <person name="Vidigal T.H.D.A."/>
            <person name="Brescovit A.D."/>
            <person name="Santos A.J."/>
        </authorList>
    </citation>
    <scope>NUCLEOTIDE SEQUENCE</scope>
    <source>
        <tissue evidence="1">Shoot tissue taken approximately 20 cm above the soil surface</tissue>
    </source>
</reference>
<sequence length="33" mass="3807">MGKVHRIAASWKIARIEKIDSTVLFLSLLFQSF</sequence>
<reference evidence="1" key="2">
    <citation type="journal article" date="2015" name="Data Brief">
        <title>Shoot transcriptome of the giant reed, Arundo donax.</title>
        <authorList>
            <person name="Barrero R.A."/>
            <person name="Guerrero F.D."/>
            <person name="Moolhuijzen P."/>
            <person name="Goolsby J.A."/>
            <person name="Tidwell J."/>
            <person name="Bellgard S.E."/>
            <person name="Bellgard M.I."/>
        </authorList>
    </citation>
    <scope>NUCLEOTIDE SEQUENCE</scope>
    <source>
        <tissue evidence="1">Shoot tissue taken approximately 20 cm above the soil surface</tissue>
    </source>
</reference>
<organism evidence="1">
    <name type="scientific">Arundo donax</name>
    <name type="common">Giant reed</name>
    <name type="synonym">Donax arundinaceus</name>
    <dbReference type="NCBI Taxonomy" id="35708"/>
    <lineage>
        <taxon>Eukaryota</taxon>
        <taxon>Viridiplantae</taxon>
        <taxon>Streptophyta</taxon>
        <taxon>Embryophyta</taxon>
        <taxon>Tracheophyta</taxon>
        <taxon>Spermatophyta</taxon>
        <taxon>Magnoliopsida</taxon>
        <taxon>Liliopsida</taxon>
        <taxon>Poales</taxon>
        <taxon>Poaceae</taxon>
        <taxon>PACMAD clade</taxon>
        <taxon>Arundinoideae</taxon>
        <taxon>Arundineae</taxon>
        <taxon>Arundo</taxon>
    </lineage>
</organism>
<accession>A0A0A9H384</accession>